<evidence type="ECO:0000313" key="2">
    <source>
        <dbReference type="Proteomes" id="UP001062846"/>
    </source>
</evidence>
<keyword evidence="2" id="KW-1185">Reference proteome</keyword>
<gene>
    <name evidence="1" type="ORF">RHMOL_Rhmol12G0075700</name>
</gene>
<evidence type="ECO:0000313" key="1">
    <source>
        <dbReference type="EMBL" id="KAI8527444.1"/>
    </source>
</evidence>
<dbReference type="Proteomes" id="UP001062846">
    <property type="component" value="Chromosome 12"/>
</dbReference>
<sequence length="181" mass="20154">MSLWLLQSIKGPDLLAGIQYGSIVISPYNKMHAEGTSMDGWKFMICFFNNLDWEADRSGGIGNEGNDDARNDTRKKRFAFWSFEVASQPNRSHNVSRDAHSCISSQPTHSHSASHPSQQHGASHPLLSHEFSQLALPANVSEPYLACSTLRPQAQPAQAQPVQSQRSQPQPIQPQKEDNFE</sequence>
<organism evidence="1 2">
    <name type="scientific">Rhododendron molle</name>
    <name type="common">Chinese azalea</name>
    <name type="synonym">Azalea mollis</name>
    <dbReference type="NCBI Taxonomy" id="49168"/>
    <lineage>
        <taxon>Eukaryota</taxon>
        <taxon>Viridiplantae</taxon>
        <taxon>Streptophyta</taxon>
        <taxon>Embryophyta</taxon>
        <taxon>Tracheophyta</taxon>
        <taxon>Spermatophyta</taxon>
        <taxon>Magnoliopsida</taxon>
        <taxon>eudicotyledons</taxon>
        <taxon>Gunneridae</taxon>
        <taxon>Pentapetalae</taxon>
        <taxon>asterids</taxon>
        <taxon>Ericales</taxon>
        <taxon>Ericaceae</taxon>
        <taxon>Ericoideae</taxon>
        <taxon>Rhodoreae</taxon>
        <taxon>Rhododendron</taxon>
    </lineage>
</organism>
<proteinExistence type="predicted"/>
<protein>
    <submittedName>
        <fullName evidence="1">Uncharacterized protein</fullName>
    </submittedName>
</protein>
<reference evidence="1" key="1">
    <citation type="submission" date="2022-02" db="EMBL/GenBank/DDBJ databases">
        <title>Plant Genome Project.</title>
        <authorList>
            <person name="Zhang R.-G."/>
        </authorList>
    </citation>
    <scope>NUCLEOTIDE SEQUENCE</scope>
    <source>
        <strain evidence="1">AT1</strain>
    </source>
</reference>
<name>A0ACC0LFJ5_RHOML</name>
<comment type="caution">
    <text evidence="1">The sequence shown here is derived from an EMBL/GenBank/DDBJ whole genome shotgun (WGS) entry which is preliminary data.</text>
</comment>
<dbReference type="EMBL" id="CM046399">
    <property type="protein sequence ID" value="KAI8527444.1"/>
    <property type="molecule type" value="Genomic_DNA"/>
</dbReference>
<accession>A0ACC0LFJ5</accession>